<dbReference type="InterPro" id="IPR000152">
    <property type="entry name" value="EGF-type_Asp/Asn_hydroxyl_site"/>
</dbReference>
<dbReference type="PANTHER" id="PTHR12916">
    <property type="entry name" value="CYTOCHROME C OXIDASE POLYPEPTIDE VIC-2"/>
    <property type="match status" value="1"/>
</dbReference>
<keyword evidence="3" id="KW-0677">Repeat</keyword>
<organism evidence="8 9">
    <name type="scientific">Owenia fusiformis</name>
    <name type="common">Polychaete worm</name>
    <dbReference type="NCBI Taxonomy" id="6347"/>
    <lineage>
        <taxon>Eukaryota</taxon>
        <taxon>Metazoa</taxon>
        <taxon>Spiralia</taxon>
        <taxon>Lophotrochozoa</taxon>
        <taxon>Annelida</taxon>
        <taxon>Polychaeta</taxon>
        <taxon>Sedentaria</taxon>
        <taxon>Canalipalpata</taxon>
        <taxon>Sabellida</taxon>
        <taxon>Oweniida</taxon>
        <taxon>Oweniidae</taxon>
        <taxon>Owenia</taxon>
    </lineage>
</organism>
<dbReference type="InterPro" id="IPR001881">
    <property type="entry name" value="EGF-like_Ca-bd_dom"/>
</dbReference>
<keyword evidence="5" id="KW-0325">Glycoprotein</keyword>
<dbReference type="SMART" id="SM00179">
    <property type="entry name" value="EGF_CA"/>
    <property type="match status" value="1"/>
</dbReference>
<dbReference type="SUPFAM" id="SSF57196">
    <property type="entry name" value="EGF/Laminin"/>
    <property type="match status" value="1"/>
</dbReference>
<feature type="domain" description="EGF-like" evidence="7">
    <location>
        <begin position="196"/>
        <end position="236"/>
    </location>
</feature>
<reference evidence="8" key="1">
    <citation type="submission" date="2022-03" db="EMBL/GenBank/DDBJ databases">
        <authorList>
            <person name="Martin C."/>
        </authorList>
    </citation>
    <scope>NUCLEOTIDE SEQUENCE</scope>
</reference>
<dbReference type="GO" id="GO:0005509">
    <property type="term" value="F:calcium ion binding"/>
    <property type="evidence" value="ECO:0007669"/>
    <property type="project" value="InterPro"/>
</dbReference>
<dbReference type="FunFam" id="2.10.25.10:FF:000230">
    <property type="entry name" value="Delta-like protein"/>
    <property type="match status" value="1"/>
</dbReference>
<dbReference type="InterPro" id="IPR018097">
    <property type="entry name" value="EGF_Ca-bd_CS"/>
</dbReference>
<dbReference type="GO" id="GO:0042063">
    <property type="term" value="P:gliogenesis"/>
    <property type="evidence" value="ECO:0007669"/>
    <property type="project" value="UniProtKB-ARBA"/>
</dbReference>
<dbReference type="EMBL" id="CAIIXF020000012">
    <property type="protein sequence ID" value="CAH1801289.1"/>
    <property type="molecule type" value="Genomic_DNA"/>
</dbReference>
<dbReference type="AlphaFoldDB" id="A0A8S4Q5R8"/>
<dbReference type="CDD" id="cd00054">
    <property type="entry name" value="EGF_CA"/>
    <property type="match status" value="1"/>
</dbReference>
<dbReference type="InterPro" id="IPR000742">
    <property type="entry name" value="EGF"/>
</dbReference>
<evidence type="ECO:0000313" key="8">
    <source>
        <dbReference type="EMBL" id="CAH1801289.1"/>
    </source>
</evidence>
<keyword evidence="2" id="KW-0732">Signal</keyword>
<comment type="caution">
    <text evidence="6">Lacks conserved residue(s) required for the propagation of feature annotation.</text>
</comment>
<feature type="disulfide bond" evidence="6">
    <location>
        <begin position="226"/>
        <end position="235"/>
    </location>
</feature>
<comment type="caution">
    <text evidence="8">The sequence shown here is derived from an EMBL/GenBank/DDBJ whole genome shotgun (WGS) entry which is preliminary data.</text>
</comment>
<evidence type="ECO:0000256" key="6">
    <source>
        <dbReference type="PROSITE-ProRule" id="PRU00076"/>
    </source>
</evidence>
<dbReference type="PROSITE" id="PS01186">
    <property type="entry name" value="EGF_2"/>
    <property type="match status" value="1"/>
</dbReference>
<protein>
    <recommendedName>
        <fullName evidence="7">EGF-like domain-containing protein</fullName>
    </recommendedName>
</protein>
<dbReference type="PANTHER" id="PTHR12916:SF9">
    <property type="entry name" value="NEUROGENIC LOCUS NOTCH HOMOLOG PROTEIN 1-RELATED"/>
    <property type="match status" value="1"/>
</dbReference>
<dbReference type="Proteomes" id="UP000749559">
    <property type="component" value="Unassembled WGS sequence"/>
</dbReference>
<dbReference type="OrthoDB" id="430340at2759"/>
<keyword evidence="1 6" id="KW-0245">EGF-like domain</keyword>
<evidence type="ECO:0000256" key="3">
    <source>
        <dbReference type="ARBA" id="ARBA00022737"/>
    </source>
</evidence>
<name>A0A8S4Q5R8_OWEFU</name>
<dbReference type="GO" id="GO:0048666">
    <property type="term" value="P:neuron development"/>
    <property type="evidence" value="ECO:0007669"/>
    <property type="project" value="UniProtKB-ARBA"/>
</dbReference>
<dbReference type="Gene3D" id="2.10.25.10">
    <property type="entry name" value="Laminin"/>
    <property type="match status" value="1"/>
</dbReference>
<dbReference type="GO" id="GO:0000902">
    <property type="term" value="P:cell morphogenesis"/>
    <property type="evidence" value="ECO:0007669"/>
    <property type="project" value="UniProtKB-ARBA"/>
</dbReference>
<dbReference type="GO" id="GO:0005112">
    <property type="term" value="F:Notch binding"/>
    <property type="evidence" value="ECO:0007669"/>
    <property type="project" value="TreeGrafter"/>
</dbReference>
<evidence type="ECO:0000256" key="5">
    <source>
        <dbReference type="ARBA" id="ARBA00023180"/>
    </source>
</evidence>
<dbReference type="Pfam" id="PF00008">
    <property type="entry name" value="EGF"/>
    <property type="match status" value="1"/>
</dbReference>
<evidence type="ECO:0000259" key="7">
    <source>
        <dbReference type="PROSITE" id="PS50026"/>
    </source>
</evidence>
<evidence type="ECO:0000313" key="9">
    <source>
        <dbReference type="Proteomes" id="UP000749559"/>
    </source>
</evidence>
<sequence>MTNFPWKRSVERYFTNVLTARVIVLVAITIQTSTSVSGSGTDYSMATRCHNYRTTLNLTDSQYMNLYLKRSGMTLENPLTCTIRVVSTTQASMYVRFLGNYRIGVTGFIGISIRQRNKEGINIYHETTEGIEYVVGRATATWFGVKGKSILGRSVHEQYPRSMGRLTTMKIGSPFFIYYTGNPREDNFQIQISHNDFDQCDDNIIMSPCLNGGTCIDGHMNYTCICKIGYQGDRCDEKVRPSCSIGTPCNNHNQKCIQLNNTHHRCDCIEGYVCANQIHV</sequence>
<accession>A0A8S4Q5R8</accession>
<dbReference type="PROSITE" id="PS00022">
    <property type="entry name" value="EGF_1"/>
    <property type="match status" value="1"/>
</dbReference>
<keyword evidence="4 6" id="KW-1015">Disulfide bond</keyword>
<dbReference type="GO" id="GO:0005886">
    <property type="term" value="C:plasma membrane"/>
    <property type="evidence" value="ECO:0007669"/>
    <property type="project" value="UniProtKB-ARBA"/>
</dbReference>
<proteinExistence type="predicted"/>
<gene>
    <name evidence="8" type="ORF">OFUS_LOCUS25095</name>
</gene>
<dbReference type="PROSITE" id="PS01187">
    <property type="entry name" value="EGF_CA"/>
    <property type="match status" value="1"/>
</dbReference>
<evidence type="ECO:0000256" key="4">
    <source>
        <dbReference type="ARBA" id="ARBA00023157"/>
    </source>
</evidence>
<dbReference type="PROSITE" id="PS50026">
    <property type="entry name" value="EGF_3"/>
    <property type="match status" value="1"/>
</dbReference>
<keyword evidence="9" id="KW-1185">Reference proteome</keyword>
<evidence type="ECO:0000256" key="1">
    <source>
        <dbReference type="ARBA" id="ARBA00022536"/>
    </source>
</evidence>
<evidence type="ECO:0000256" key="2">
    <source>
        <dbReference type="ARBA" id="ARBA00022729"/>
    </source>
</evidence>
<dbReference type="GO" id="GO:0007219">
    <property type="term" value="P:Notch signaling pathway"/>
    <property type="evidence" value="ECO:0007669"/>
    <property type="project" value="TreeGrafter"/>
</dbReference>
<dbReference type="SMART" id="SM00181">
    <property type="entry name" value="EGF"/>
    <property type="match status" value="2"/>
</dbReference>
<dbReference type="PROSITE" id="PS00010">
    <property type="entry name" value="ASX_HYDROXYL"/>
    <property type="match status" value="1"/>
</dbReference>